<keyword evidence="4 7" id="KW-0479">Metal-binding</keyword>
<dbReference type="SMART" id="SM01060">
    <property type="entry name" value="Catalase"/>
    <property type="match status" value="1"/>
</dbReference>
<dbReference type="AlphaFoldDB" id="A0A917XTU5"/>
<evidence type="ECO:0000313" key="11">
    <source>
        <dbReference type="EMBL" id="GGN51993.1"/>
    </source>
</evidence>
<accession>A0A917XTU5</accession>
<dbReference type="InterPro" id="IPR011614">
    <property type="entry name" value="Catalase_core"/>
</dbReference>
<dbReference type="GO" id="GO:0004096">
    <property type="term" value="F:catalase activity"/>
    <property type="evidence" value="ECO:0007669"/>
    <property type="project" value="InterPro"/>
</dbReference>
<dbReference type="GO" id="GO:0020037">
    <property type="term" value="F:heme binding"/>
    <property type="evidence" value="ECO:0007669"/>
    <property type="project" value="InterPro"/>
</dbReference>
<dbReference type="CDD" id="cd08153">
    <property type="entry name" value="srpA_like"/>
    <property type="match status" value="1"/>
</dbReference>
<protein>
    <recommendedName>
        <fullName evidence="7">Catalase-related peroxidase</fullName>
        <ecNumber evidence="7">1.11.1.-</ecNumber>
    </recommendedName>
</protein>
<feature type="active site" evidence="8">
    <location>
        <position position="31"/>
    </location>
</feature>
<dbReference type="Gene3D" id="2.40.180.10">
    <property type="entry name" value="Catalase core domain"/>
    <property type="match status" value="1"/>
</dbReference>
<evidence type="ECO:0000259" key="10">
    <source>
        <dbReference type="SMART" id="SM01060"/>
    </source>
</evidence>
<dbReference type="EC" id="1.11.1.-" evidence="7"/>
<evidence type="ECO:0000256" key="2">
    <source>
        <dbReference type="ARBA" id="ARBA00022559"/>
    </source>
</evidence>
<comment type="function">
    <text evidence="7">Has an organic peroxide-dependent peroxidase activity.</text>
</comment>
<sequence>MTNHKQKSLTEDAIDTLEKIAGTFPSARRAHAKGQVYDAKFVPNGNAVPYTKAPHLQKEEVSATVRFSNSSTNPTAADILSPVKGMAVKFNLPDGGHHDLIGVSIPLFPAESPEDFIEMIKILTNDKTGIGIVDKRIALKNLLTRYPDSKEALLKVKELKSHPPASFSELSYYPLHAFYFVNKEGKKQPVRYEWQPTLDKLTLTSREAKETSHDYLMEELDDRLTQGPISFDLIIQLGEEGDPIDDPSKSWPEARTKISVGQLSVIGKQAETPENLLFDPTVVGSGIEPSGDPFLNFRHEAYAVSLNRRTNG</sequence>
<dbReference type="EMBL" id="BMOS01000003">
    <property type="protein sequence ID" value="GGN51993.1"/>
    <property type="molecule type" value="Genomic_DNA"/>
</dbReference>
<evidence type="ECO:0000256" key="9">
    <source>
        <dbReference type="PIRSR" id="PIRSR000296-2"/>
    </source>
</evidence>
<dbReference type="GO" id="GO:0005737">
    <property type="term" value="C:cytoplasm"/>
    <property type="evidence" value="ECO:0007669"/>
    <property type="project" value="TreeGrafter"/>
</dbReference>
<keyword evidence="12" id="KW-1185">Reference proteome</keyword>
<evidence type="ECO:0000313" key="12">
    <source>
        <dbReference type="Proteomes" id="UP000624041"/>
    </source>
</evidence>
<name>A0A917XTU5_9BACI</name>
<reference evidence="11" key="2">
    <citation type="submission" date="2020-09" db="EMBL/GenBank/DDBJ databases">
        <authorList>
            <person name="Sun Q."/>
            <person name="Ohkuma M."/>
        </authorList>
    </citation>
    <scope>NUCLEOTIDE SEQUENCE</scope>
    <source>
        <strain evidence="11">JCM 17251</strain>
    </source>
</reference>
<organism evidence="11 12">
    <name type="scientific">Oceanobacillus indicireducens</name>
    <dbReference type="NCBI Taxonomy" id="1004261"/>
    <lineage>
        <taxon>Bacteria</taxon>
        <taxon>Bacillati</taxon>
        <taxon>Bacillota</taxon>
        <taxon>Bacilli</taxon>
        <taxon>Bacillales</taxon>
        <taxon>Bacillaceae</taxon>
        <taxon>Oceanobacillus</taxon>
    </lineage>
</organism>
<evidence type="ECO:0000256" key="3">
    <source>
        <dbReference type="ARBA" id="ARBA00022617"/>
    </source>
</evidence>
<comment type="cofactor">
    <cofactor evidence="7">
        <name>heme</name>
        <dbReference type="ChEBI" id="CHEBI:30413"/>
    </cofactor>
</comment>
<evidence type="ECO:0000256" key="4">
    <source>
        <dbReference type="ARBA" id="ARBA00022723"/>
    </source>
</evidence>
<dbReference type="Gene3D" id="1.20.1280.120">
    <property type="match status" value="1"/>
</dbReference>
<evidence type="ECO:0000256" key="5">
    <source>
        <dbReference type="ARBA" id="ARBA00023002"/>
    </source>
</evidence>
<evidence type="ECO:0000256" key="7">
    <source>
        <dbReference type="PIRNR" id="PIRNR000296"/>
    </source>
</evidence>
<keyword evidence="2 7" id="KW-0575">Peroxidase</keyword>
<evidence type="ECO:0000256" key="1">
    <source>
        <dbReference type="ARBA" id="ARBA00005329"/>
    </source>
</evidence>
<dbReference type="Pfam" id="PF00199">
    <property type="entry name" value="Catalase"/>
    <property type="match status" value="1"/>
</dbReference>
<gene>
    <name evidence="11" type="ORF">GCM10007971_07080</name>
</gene>
<dbReference type="InterPro" id="IPR024168">
    <property type="entry name" value="Catalase_SrpA-type_pred"/>
</dbReference>
<dbReference type="InterPro" id="IPR020835">
    <property type="entry name" value="Catalase_sf"/>
</dbReference>
<dbReference type="SUPFAM" id="SSF56634">
    <property type="entry name" value="Heme-dependent catalase-like"/>
    <property type="match status" value="1"/>
</dbReference>
<evidence type="ECO:0000256" key="6">
    <source>
        <dbReference type="ARBA" id="ARBA00023004"/>
    </source>
</evidence>
<reference evidence="11" key="1">
    <citation type="journal article" date="2014" name="Int. J. Syst. Evol. Microbiol.">
        <title>Complete genome sequence of Corynebacterium casei LMG S-19264T (=DSM 44701T), isolated from a smear-ripened cheese.</title>
        <authorList>
            <consortium name="US DOE Joint Genome Institute (JGI-PGF)"/>
            <person name="Walter F."/>
            <person name="Albersmeier A."/>
            <person name="Kalinowski J."/>
            <person name="Ruckert C."/>
        </authorList>
    </citation>
    <scope>NUCLEOTIDE SEQUENCE</scope>
    <source>
        <strain evidence="11">JCM 17251</strain>
    </source>
</reference>
<feature type="domain" description="Catalase core" evidence="10">
    <location>
        <begin position="2"/>
        <end position="312"/>
    </location>
</feature>
<dbReference type="GO" id="GO:0042744">
    <property type="term" value="P:hydrogen peroxide catabolic process"/>
    <property type="evidence" value="ECO:0007669"/>
    <property type="project" value="TreeGrafter"/>
</dbReference>
<dbReference type="PIRSF" id="PIRSF000296">
    <property type="entry name" value="SrpA"/>
    <property type="match status" value="1"/>
</dbReference>
<dbReference type="GO" id="GO:0046872">
    <property type="term" value="F:metal ion binding"/>
    <property type="evidence" value="ECO:0007669"/>
    <property type="project" value="UniProtKB-KW"/>
</dbReference>
<comment type="caution">
    <text evidence="11">The sequence shown here is derived from an EMBL/GenBank/DDBJ whole genome shotgun (WGS) entry which is preliminary data.</text>
</comment>
<dbReference type="RefSeq" id="WP_188856043.1">
    <property type="nucleotide sequence ID" value="NZ_BMOS01000003.1"/>
</dbReference>
<dbReference type="PANTHER" id="PTHR11465:SF9">
    <property type="entry name" value="CATALASE"/>
    <property type="match status" value="1"/>
</dbReference>
<comment type="similarity">
    <text evidence="1 7">Belongs to the catalase family.</text>
</comment>
<feature type="binding site" description="axial binding residue" evidence="9">
    <location>
        <position position="302"/>
    </location>
    <ligand>
        <name>heme</name>
        <dbReference type="ChEBI" id="CHEBI:30413"/>
    </ligand>
    <ligandPart>
        <name>Fe</name>
        <dbReference type="ChEBI" id="CHEBI:18248"/>
    </ligandPart>
</feature>
<proteinExistence type="inferred from homology"/>
<keyword evidence="3 7" id="KW-0349">Heme</keyword>
<dbReference type="PANTHER" id="PTHR11465">
    <property type="entry name" value="CATALASE"/>
    <property type="match status" value="1"/>
</dbReference>
<dbReference type="InterPro" id="IPR018028">
    <property type="entry name" value="Catalase"/>
</dbReference>
<evidence type="ECO:0000256" key="8">
    <source>
        <dbReference type="PIRSR" id="PIRSR000296-1"/>
    </source>
</evidence>
<keyword evidence="5 7" id="KW-0560">Oxidoreductase</keyword>
<keyword evidence="6 7" id="KW-0408">Iron</keyword>
<dbReference type="PROSITE" id="PS51402">
    <property type="entry name" value="CATALASE_3"/>
    <property type="match status" value="1"/>
</dbReference>
<dbReference type="Proteomes" id="UP000624041">
    <property type="component" value="Unassembled WGS sequence"/>
</dbReference>
<dbReference type="GO" id="GO:0042542">
    <property type="term" value="P:response to hydrogen peroxide"/>
    <property type="evidence" value="ECO:0007669"/>
    <property type="project" value="TreeGrafter"/>
</dbReference>